<dbReference type="Gene3D" id="1.10.10.10">
    <property type="entry name" value="Winged helix-like DNA-binding domain superfamily/Winged helix DNA-binding domain"/>
    <property type="match status" value="1"/>
</dbReference>
<name>A0ABT2TEV4_9FIRM</name>
<dbReference type="Gene3D" id="3.40.50.2300">
    <property type="match status" value="1"/>
</dbReference>
<evidence type="ECO:0000313" key="6">
    <source>
        <dbReference type="EMBL" id="MCU6760717.1"/>
    </source>
</evidence>
<evidence type="ECO:0000256" key="1">
    <source>
        <dbReference type="ARBA" id="ARBA00018672"/>
    </source>
</evidence>
<feature type="domain" description="Response regulatory" evidence="5">
    <location>
        <begin position="2"/>
        <end position="116"/>
    </location>
</feature>
<feature type="modified residue" description="4-aspartylphosphate" evidence="4">
    <location>
        <position position="53"/>
    </location>
</feature>
<sequence length="266" mass="30494">MHFLAVDDEIFMLEEMAETLQSVIPGAEICTCLKPGDALDIARKKQIDAAFLDIEMGSMTGLELAARLKEIQPDIHIIFVTGHEKYAVQAFQIHATGYLLKPFSQEDVMRELTFIYGEQKKVHIRAQTFGGFEIFVDGQPVKFSRAKAKELLAFLIDRKGTSVTTAEAYAVLFENAEDTVSGKSYFRNIVRDLKNSLKTVHAEEILLRSFNSLAIVPDKIECDYYQFLKGDPIAVNQYRNDYMPQYSWAEFRNAQIYFHENKNFYQ</sequence>
<gene>
    <name evidence="6" type="ORF">OCV88_00020</name>
</gene>
<dbReference type="InterPro" id="IPR050595">
    <property type="entry name" value="Bact_response_regulator"/>
</dbReference>
<protein>
    <recommendedName>
        <fullName evidence="1">Stage 0 sporulation protein A homolog</fullName>
    </recommendedName>
</protein>
<keyword evidence="2 4" id="KW-0597">Phosphoprotein</keyword>
<dbReference type="PANTHER" id="PTHR44591">
    <property type="entry name" value="STRESS RESPONSE REGULATOR PROTEIN 1"/>
    <property type="match status" value="1"/>
</dbReference>
<dbReference type="Pfam" id="PF00072">
    <property type="entry name" value="Response_reg"/>
    <property type="match status" value="1"/>
</dbReference>
<evidence type="ECO:0000256" key="4">
    <source>
        <dbReference type="PROSITE-ProRule" id="PRU00169"/>
    </source>
</evidence>
<evidence type="ECO:0000256" key="2">
    <source>
        <dbReference type="ARBA" id="ARBA00022553"/>
    </source>
</evidence>
<comment type="caution">
    <text evidence="6">The sequence shown here is derived from an EMBL/GenBank/DDBJ whole genome shotgun (WGS) entry which is preliminary data.</text>
</comment>
<dbReference type="RefSeq" id="WP_158423610.1">
    <property type="nucleotide sequence ID" value="NZ_JAOQJQ010000001.1"/>
</dbReference>
<accession>A0ABT2TEV4</accession>
<dbReference type="SUPFAM" id="SSF52172">
    <property type="entry name" value="CheY-like"/>
    <property type="match status" value="1"/>
</dbReference>
<evidence type="ECO:0000259" key="5">
    <source>
        <dbReference type="PROSITE" id="PS50110"/>
    </source>
</evidence>
<dbReference type="Proteomes" id="UP001652442">
    <property type="component" value="Unassembled WGS sequence"/>
</dbReference>
<comment type="function">
    <text evidence="3">May play the central regulatory role in sporulation. It may be an element of the effector pathway responsible for the activation of sporulation genes in response to nutritional stress. Spo0A may act in concert with spo0H (a sigma factor) to control the expression of some genes that are critical to the sporulation process.</text>
</comment>
<proteinExistence type="predicted"/>
<evidence type="ECO:0000256" key="3">
    <source>
        <dbReference type="ARBA" id="ARBA00024867"/>
    </source>
</evidence>
<dbReference type="SMART" id="SM00448">
    <property type="entry name" value="REC"/>
    <property type="match status" value="1"/>
</dbReference>
<dbReference type="EMBL" id="JAOQJQ010000001">
    <property type="protein sequence ID" value="MCU6760717.1"/>
    <property type="molecule type" value="Genomic_DNA"/>
</dbReference>
<dbReference type="PROSITE" id="PS50110">
    <property type="entry name" value="RESPONSE_REGULATORY"/>
    <property type="match status" value="1"/>
</dbReference>
<dbReference type="InterPro" id="IPR001789">
    <property type="entry name" value="Sig_transdc_resp-reg_receiver"/>
</dbReference>
<dbReference type="PANTHER" id="PTHR44591:SF3">
    <property type="entry name" value="RESPONSE REGULATORY DOMAIN-CONTAINING PROTEIN"/>
    <property type="match status" value="1"/>
</dbReference>
<evidence type="ECO:0000313" key="7">
    <source>
        <dbReference type="Proteomes" id="UP001652442"/>
    </source>
</evidence>
<keyword evidence="7" id="KW-1185">Reference proteome</keyword>
<reference evidence="6 7" key="1">
    <citation type="journal article" date="2021" name="ISME Commun">
        <title>Automated analysis of genomic sequences facilitates high-throughput and comprehensive description of bacteria.</title>
        <authorList>
            <person name="Hitch T.C.A."/>
        </authorList>
    </citation>
    <scope>NUCLEOTIDE SEQUENCE [LARGE SCALE GENOMIC DNA]</scope>
    <source>
        <strain evidence="6 7">Sanger_109</strain>
    </source>
</reference>
<dbReference type="InterPro" id="IPR011006">
    <property type="entry name" value="CheY-like_superfamily"/>
</dbReference>
<dbReference type="InterPro" id="IPR036388">
    <property type="entry name" value="WH-like_DNA-bd_sf"/>
</dbReference>
<organism evidence="6 7">
    <name type="scientific">Brotonthovivens ammoniilytica</name>
    <dbReference type="NCBI Taxonomy" id="2981725"/>
    <lineage>
        <taxon>Bacteria</taxon>
        <taxon>Bacillati</taxon>
        <taxon>Bacillota</taxon>
        <taxon>Clostridia</taxon>
        <taxon>Lachnospirales</taxon>
        <taxon>Lachnospiraceae</taxon>
        <taxon>Brotonthovivens</taxon>
    </lineage>
</organism>